<reference evidence="2" key="1">
    <citation type="submission" date="2020-07" db="EMBL/GenBank/DDBJ databases">
        <title>Clarias magur genome sequencing, assembly and annotation.</title>
        <authorList>
            <person name="Kushwaha B."/>
            <person name="Kumar R."/>
            <person name="Das P."/>
            <person name="Joshi C.G."/>
            <person name="Kumar D."/>
            <person name="Nagpure N.S."/>
            <person name="Pandey M."/>
            <person name="Agarwal S."/>
            <person name="Srivastava S."/>
            <person name="Singh M."/>
            <person name="Sahoo L."/>
            <person name="Jayasankar P."/>
            <person name="Meher P.K."/>
            <person name="Koringa P.G."/>
            <person name="Iquebal M.A."/>
            <person name="Das S.P."/>
            <person name="Bit A."/>
            <person name="Patnaik S."/>
            <person name="Patel N."/>
            <person name="Shah T.M."/>
            <person name="Hinsu A."/>
            <person name="Jena J.K."/>
        </authorList>
    </citation>
    <scope>NUCLEOTIDE SEQUENCE</scope>
    <source>
        <strain evidence="2">CIFAMagur01</strain>
        <tissue evidence="2">Testis</tissue>
    </source>
</reference>
<accession>A0A8J4XDL5</accession>
<feature type="region of interest" description="Disordered" evidence="1">
    <location>
        <begin position="1"/>
        <end position="30"/>
    </location>
</feature>
<dbReference type="AlphaFoldDB" id="A0A8J4XDL5"/>
<dbReference type="Proteomes" id="UP000727407">
    <property type="component" value="Unassembled WGS sequence"/>
</dbReference>
<organism evidence="2 3">
    <name type="scientific">Clarias magur</name>
    <name type="common">Asian catfish</name>
    <name type="synonym">Macropteronotus magur</name>
    <dbReference type="NCBI Taxonomy" id="1594786"/>
    <lineage>
        <taxon>Eukaryota</taxon>
        <taxon>Metazoa</taxon>
        <taxon>Chordata</taxon>
        <taxon>Craniata</taxon>
        <taxon>Vertebrata</taxon>
        <taxon>Euteleostomi</taxon>
        <taxon>Actinopterygii</taxon>
        <taxon>Neopterygii</taxon>
        <taxon>Teleostei</taxon>
        <taxon>Ostariophysi</taxon>
        <taxon>Siluriformes</taxon>
        <taxon>Clariidae</taxon>
        <taxon>Clarias</taxon>
    </lineage>
</organism>
<keyword evidence="3" id="KW-1185">Reference proteome</keyword>
<evidence type="ECO:0000313" key="3">
    <source>
        <dbReference type="Proteomes" id="UP000727407"/>
    </source>
</evidence>
<comment type="caution">
    <text evidence="2">The sequence shown here is derived from an EMBL/GenBank/DDBJ whole genome shotgun (WGS) entry which is preliminary data.</text>
</comment>
<gene>
    <name evidence="2" type="ORF">DAT39_011319</name>
</gene>
<protein>
    <submittedName>
        <fullName evidence="2">Putative teneurin-3-like</fullName>
    </submittedName>
</protein>
<proteinExistence type="predicted"/>
<evidence type="ECO:0000256" key="1">
    <source>
        <dbReference type="SAM" id="MobiDB-lite"/>
    </source>
</evidence>
<evidence type="ECO:0000313" key="2">
    <source>
        <dbReference type="EMBL" id="KAF5898935.1"/>
    </source>
</evidence>
<dbReference type="EMBL" id="QNUK01000183">
    <property type="protein sequence ID" value="KAF5898935.1"/>
    <property type="molecule type" value="Genomic_DNA"/>
</dbReference>
<sequence>MEVNERRLHSSPRERLERVRGGERGGERGAMERLGRKWIRGSLGRLVCGVFSSSVFVAAPVGDLRRRSPPRPELLC</sequence>
<name>A0A8J4XDL5_CLAMG</name>